<evidence type="ECO:0000256" key="1">
    <source>
        <dbReference type="HAMAP-Rule" id="MF_01087"/>
    </source>
</evidence>
<protein>
    <recommendedName>
        <fullName evidence="1">UPF0285 protein F8E02_06600</fullName>
    </recommendedName>
</protein>
<gene>
    <name evidence="2" type="ORF">F8E02_06600</name>
</gene>
<dbReference type="EMBL" id="WBKO01000001">
    <property type="protein sequence ID" value="MDV2481678.1"/>
    <property type="molecule type" value="Genomic_DNA"/>
</dbReference>
<dbReference type="RefSeq" id="WP_317064701.1">
    <property type="nucleotide sequence ID" value="NZ_WBKO01000001.1"/>
</dbReference>
<name>A0ABU3X0U8_9EURY</name>
<dbReference type="InterPro" id="IPR016735">
    <property type="entry name" value="Methan_mark_12"/>
</dbReference>
<evidence type="ECO:0000313" key="2">
    <source>
        <dbReference type="EMBL" id="MDV2481678.1"/>
    </source>
</evidence>
<accession>A0ABU3X0U8</accession>
<keyword evidence="3" id="KW-1185">Reference proteome</keyword>
<sequence length="290" mass="30466">MFIGIDHGTTAMRFSTGTQEFKISREEARNFSVGDLACLSPLEEIEGIAVCYSMGDGISAITDIRKVENRGVISREGAGKHIGGGTRVYDEIRESGLPAVVIPGLHRASPTDPRFKAYSHQASPEKIGILYEVVHDLGGDVVVCDASSNTVTLLSTGGRVTGAFDACIFAPGTQHGALDVDAIRRIDGGESTANDAFLHAGLDYTVPAEIRVETMAMFAAMECAAMLLINPGAEIALAGSMAPAIAPGVEALLSREVAVYDEWCAARGLARIARDVFSGAAGILGLPVER</sequence>
<proteinExistence type="inferred from homology"/>
<reference evidence="2 3" key="1">
    <citation type="submission" date="2019-10" db="EMBL/GenBank/DDBJ databases">
        <title>Isolation and characterization of Methanoculleus sp. Wushi-C6 from a hot spring well.</title>
        <authorList>
            <person name="Chen S.-C."/>
            <person name="Lan Z.-H."/>
            <person name="You Y.-T."/>
            <person name="Lai M.-C."/>
        </authorList>
    </citation>
    <scope>NUCLEOTIDE SEQUENCE [LARGE SCALE GENOMIC DNA]</scope>
    <source>
        <strain evidence="2 3">Wushi-C6</strain>
    </source>
</reference>
<comment type="similarity">
    <text evidence="1">Belongs to the UPF0285 family.</text>
</comment>
<comment type="caution">
    <text evidence="2">The sequence shown here is derived from an EMBL/GenBank/DDBJ whole genome shotgun (WGS) entry which is preliminary data.</text>
</comment>
<dbReference type="NCBIfam" id="TIGR03281">
    <property type="entry name" value="methan_mark_12"/>
    <property type="match status" value="1"/>
</dbReference>
<evidence type="ECO:0000313" key="3">
    <source>
        <dbReference type="Proteomes" id="UP001281203"/>
    </source>
</evidence>
<organism evidence="2 3">
    <name type="scientific">Methanoculleus caldifontis</name>
    <dbReference type="NCBI Taxonomy" id="2651577"/>
    <lineage>
        <taxon>Archaea</taxon>
        <taxon>Methanobacteriati</taxon>
        <taxon>Methanobacteriota</taxon>
        <taxon>Stenosarchaea group</taxon>
        <taxon>Methanomicrobia</taxon>
        <taxon>Methanomicrobiales</taxon>
        <taxon>Methanomicrobiaceae</taxon>
        <taxon>Methanoculleus</taxon>
    </lineage>
</organism>
<dbReference type="Proteomes" id="UP001281203">
    <property type="component" value="Unassembled WGS sequence"/>
</dbReference>
<dbReference type="HAMAP" id="MF_01087">
    <property type="entry name" value="UPF0285"/>
    <property type="match status" value="1"/>
</dbReference>